<dbReference type="InParanoid" id="A0A0C2WZY2"/>
<proteinExistence type="predicted"/>
<reference evidence="1 2" key="1">
    <citation type="submission" date="2014-04" db="EMBL/GenBank/DDBJ databases">
        <title>Evolutionary Origins and Diversification of the Mycorrhizal Mutualists.</title>
        <authorList>
            <consortium name="DOE Joint Genome Institute"/>
            <consortium name="Mycorrhizal Genomics Consortium"/>
            <person name="Kohler A."/>
            <person name="Kuo A."/>
            <person name="Nagy L.G."/>
            <person name="Floudas D."/>
            <person name="Copeland A."/>
            <person name="Barry K.W."/>
            <person name="Cichocki N."/>
            <person name="Veneault-Fourrey C."/>
            <person name="LaButti K."/>
            <person name="Lindquist E.A."/>
            <person name="Lipzen A."/>
            <person name="Lundell T."/>
            <person name="Morin E."/>
            <person name="Murat C."/>
            <person name="Riley R."/>
            <person name="Ohm R."/>
            <person name="Sun H."/>
            <person name="Tunlid A."/>
            <person name="Henrissat B."/>
            <person name="Grigoriev I.V."/>
            <person name="Hibbett D.S."/>
            <person name="Martin F."/>
        </authorList>
    </citation>
    <scope>NUCLEOTIDE SEQUENCE [LARGE SCALE GENOMIC DNA]</scope>
    <source>
        <strain evidence="1 2">Koide BX008</strain>
    </source>
</reference>
<organism evidence="1 2">
    <name type="scientific">Amanita muscaria (strain Koide BX008)</name>
    <dbReference type="NCBI Taxonomy" id="946122"/>
    <lineage>
        <taxon>Eukaryota</taxon>
        <taxon>Fungi</taxon>
        <taxon>Dikarya</taxon>
        <taxon>Basidiomycota</taxon>
        <taxon>Agaricomycotina</taxon>
        <taxon>Agaricomycetes</taxon>
        <taxon>Agaricomycetidae</taxon>
        <taxon>Agaricales</taxon>
        <taxon>Pluteineae</taxon>
        <taxon>Amanitaceae</taxon>
        <taxon>Amanita</taxon>
    </lineage>
</organism>
<evidence type="ECO:0000313" key="2">
    <source>
        <dbReference type="Proteomes" id="UP000054549"/>
    </source>
</evidence>
<dbReference type="EMBL" id="KN818271">
    <property type="protein sequence ID" value="KIL62431.1"/>
    <property type="molecule type" value="Genomic_DNA"/>
</dbReference>
<accession>A0A0C2WZY2</accession>
<dbReference type="AlphaFoldDB" id="A0A0C2WZY2"/>
<name>A0A0C2WZY2_AMAMK</name>
<evidence type="ECO:0000313" key="1">
    <source>
        <dbReference type="EMBL" id="KIL62431.1"/>
    </source>
</evidence>
<dbReference type="Proteomes" id="UP000054549">
    <property type="component" value="Unassembled WGS sequence"/>
</dbReference>
<sequence length="74" mass="8283">MASTYVGPSPKTSGSIVGTVQACLDMYTDFPPLSPRLFNCLDSFGQCIDMEPSSIHYRQAWRHRQYCSTGLNFT</sequence>
<protein>
    <submittedName>
        <fullName evidence="1">Uncharacterized protein</fullName>
    </submittedName>
</protein>
<dbReference type="HOGENOM" id="CLU_2687300_0_0_1"/>
<keyword evidence="2" id="KW-1185">Reference proteome</keyword>
<gene>
    <name evidence="1" type="ORF">M378DRAFT_794317</name>
</gene>